<name>A0A1G7RSV8_9HYPH</name>
<dbReference type="InterPro" id="IPR000182">
    <property type="entry name" value="GNAT_dom"/>
</dbReference>
<dbReference type="SUPFAM" id="SSF55729">
    <property type="entry name" value="Acyl-CoA N-acyltransferases (Nat)"/>
    <property type="match status" value="1"/>
</dbReference>
<dbReference type="Proteomes" id="UP000199495">
    <property type="component" value="Unassembled WGS sequence"/>
</dbReference>
<dbReference type="CDD" id="cd04301">
    <property type="entry name" value="NAT_SF"/>
    <property type="match status" value="1"/>
</dbReference>
<evidence type="ECO:0000256" key="1">
    <source>
        <dbReference type="ARBA" id="ARBA00022679"/>
    </source>
</evidence>
<protein>
    <submittedName>
        <fullName evidence="4">Acetyltransferase (GNAT) domain-containing protein</fullName>
    </submittedName>
</protein>
<sequence length="162" mass="18033">MSGPNGQITIRRATDADAVEAASLLRRSITELCVPDHGNDTARLSHWLSNKTPEHFRGWLADPLNTIFVAILDGRIASAGGIREGEGIVLNYIHPEMRFRGVSSAMMDHLEAELARSGASHVDLVSTITARRFYERRGYTERNLPPEQRPPYGIAMRKRLGL</sequence>
<dbReference type="EMBL" id="FNCS01000001">
    <property type="protein sequence ID" value="SDG13937.1"/>
    <property type="molecule type" value="Genomic_DNA"/>
</dbReference>
<dbReference type="PANTHER" id="PTHR43877">
    <property type="entry name" value="AMINOALKYLPHOSPHONATE N-ACETYLTRANSFERASE-RELATED-RELATED"/>
    <property type="match status" value="1"/>
</dbReference>
<keyword evidence="5" id="KW-1185">Reference proteome</keyword>
<dbReference type="InterPro" id="IPR050832">
    <property type="entry name" value="Bact_Acetyltransf"/>
</dbReference>
<gene>
    <name evidence="4" type="ORF">SAMN04487974_101107</name>
</gene>
<dbReference type="AlphaFoldDB" id="A0A1G7RSV8"/>
<evidence type="ECO:0000313" key="5">
    <source>
        <dbReference type="Proteomes" id="UP000199495"/>
    </source>
</evidence>
<dbReference type="PROSITE" id="PS51186">
    <property type="entry name" value="GNAT"/>
    <property type="match status" value="1"/>
</dbReference>
<keyword evidence="1 4" id="KW-0808">Transferase</keyword>
<dbReference type="Pfam" id="PF13673">
    <property type="entry name" value="Acetyltransf_10"/>
    <property type="match status" value="1"/>
</dbReference>
<dbReference type="RefSeq" id="WP_176762438.1">
    <property type="nucleotide sequence ID" value="NZ_FNCS01000001.1"/>
</dbReference>
<feature type="domain" description="N-acetyltransferase" evidence="3">
    <location>
        <begin position="8"/>
        <end position="161"/>
    </location>
</feature>
<evidence type="ECO:0000313" key="4">
    <source>
        <dbReference type="EMBL" id="SDG13937.1"/>
    </source>
</evidence>
<dbReference type="STRING" id="440168.SAMN04487974_101107"/>
<proteinExistence type="predicted"/>
<accession>A0A1G7RSV8</accession>
<keyword evidence="2" id="KW-0012">Acyltransferase</keyword>
<evidence type="ECO:0000256" key="2">
    <source>
        <dbReference type="ARBA" id="ARBA00023315"/>
    </source>
</evidence>
<evidence type="ECO:0000259" key="3">
    <source>
        <dbReference type="PROSITE" id="PS51186"/>
    </source>
</evidence>
<reference evidence="4 5" key="1">
    <citation type="submission" date="2016-10" db="EMBL/GenBank/DDBJ databases">
        <authorList>
            <person name="de Groot N.N."/>
        </authorList>
    </citation>
    <scope>NUCLEOTIDE SEQUENCE [LARGE SCALE GENOMIC DNA]</scope>
    <source>
        <strain evidence="4 5">CGMCC 1.10267</strain>
    </source>
</reference>
<dbReference type="Gene3D" id="3.40.630.30">
    <property type="match status" value="1"/>
</dbReference>
<dbReference type="GO" id="GO:0016747">
    <property type="term" value="F:acyltransferase activity, transferring groups other than amino-acyl groups"/>
    <property type="evidence" value="ECO:0007669"/>
    <property type="project" value="InterPro"/>
</dbReference>
<dbReference type="InterPro" id="IPR016181">
    <property type="entry name" value="Acyl_CoA_acyltransferase"/>
</dbReference>
<organism evidence="4 5">
    <name type="scientific">Pelagibacterium luteolum</name>
    <dbReference type="NCBI Taxonomy" id="440168"/>
    <lineage>
        <taxon>Bacteria</taxon>
        <taxon>Pseudomonadati</taxon>
        <taxon>Pseudomonadota</taxon>
        <taxon>Alphaproteobacteria</taxon>
        <taxon>Hyphomicrobiales</taxon>
        <taxon>Devosiaceae</taxon>
        <taxon>Pelagibacterium</taxon>
    </lineage>
</organism>